<dbReference type="AlphaFoldDB" id="I0GWC6"/>
<dbReference type="EMBL" id="AP012299">
    <property type="protein sequence ID" value="BAL85063.1"/>
    <property type="molecule type" value="Genomic_DNA"/>
</dbReference>
<dbReference type="KEGG" id="sri:SELR_pSRC102560"/>
<gene>
    <name evidence="1" type="ordered locus">SELR_pSRC102560</name>
</gene>
<protein>
    <submittedName>
        <fullName evidence="1">Uncharacterized protein</fullName>
    </submittedName>
</protein>
<geneLocation type="plasmid" evidence="1 2">
    <name>pSRC1</name>
</geneLocation>
<organism evidence="1 2">
    <name type="scientific">Selenomonas ruminantium subsp. lactilytica (strain NBRC 103574 / TAM6421)</name>
    <dbReference type="NCBI Taxonomy" id="927704"/>
    <lineage>
        <taxon>Bacteria</taxon>
        <taxon>Bacillati</taxon>
        <taxon>Bacillota</taxon>
        <taxon>Negativicutes</taxon>
        <taxon>Selenomonadales</taxon>
        <taxon>Selenomonadaceae</taxon>
        <taxon>Selenomonas</taxon>
    </lineage>
</organism>
<dbReference type="HOGENOM" id="CLU_3348532_0_0_9"/>
<sequence length="37" mass="4384">MDKIFNIKYYIKIQASSALVLYSPELIFVIKSLSFWN</sequence>
<evidence type="ECO:0000313" key="2">
    <source>
        <dbReference type="Proteomes" id="UP000007887"/>
    </source>
</evidence>
<reference evidence="1 2" key="1">
    <citation type="submission" date="2011-10" db="EMBL/GenBank/DDBJ databases">
        <title>Whole genome sequence of Selenomonas ruminantium subsp. lactilytica TAM6421.</title>
        <authorList>
            <person name="Oguchi A."/>
            <person name="Ankai A."/>
            <person name="Kaneko J."/>
            <person name="Yamada-Narita S."/>
            <person name="Fukui S."/>
            <person name="Takahashi M."/>
            <person name="Onodera T."/>
            <person name="Kojima S."/>
            <person name="Fushimi T."/>
            <person name="Abe N."/>
            <person name="Kamio Y."/>
            <person name="Yamazaki S."/>
            <person name="Fujita N."/>
        </authorList>
    </citation>
    <scope>NUCLEOTIDE SEQUENCE [LARGE SCALE GENOMIC DNA]</scope>
    <source>
        <strain evidence="2">NBRC 103574 / TAM6421</strain>
        <plasmid evidence="1 2">pSRC1</plasmid>
    </source>
</reference>
<name>I0GWC6_SELRL</name>
<keyword evidence="1" id="KW-0614">Plasmid</keyword>
<proteinExistence type="predicted"/>
<dbReference type="PATRIC" id="fig|927704.6.peg.3185"/>
<evidence type="ECO:0000313" key="1">
    <source>
        <dbReference type="EMBL" id="BAL85063.1"/>
    </source>
</evidence>
<dbReference type="Proteomes" id="UP000007887">
    <property type="component" value="Plasmid pSRC1"/>
</dbReference>
<accession>I0GWC6</accession>